<reference evidence="3" key="1">
    <citation type="submission" date="2017-02" db="UniProtKB">
        <authorList>
            <consortium name="WormBaseParasite"/>
        </authorList>
    </citation>
    <scope>IDENTIFICATION</scope>
</reference>
<dbReference type="Proteomes" id="UP000268014">
    <property type="component" value="Unassembled WGS sequence"/>
</dbReference>
<dbReference type="AlphaFoldDB" id="A0A0N4X4N8"/>
<gene>
    <name evidence="1" type="ORF">HPLM_LOCUS19322</name>
</gene>
<proteinExistence type="predicted"/>
<keyword evidence="2" id="KW-1185">Reference proteome</keyword>
<organism evidence="3">
    <name type="scientific">Haemonchus placei</name>
    <name type="common">Barber's pole worm</name>
    <dbReference type="NCBI Taxonomy" id="6290"/>
    <lineage>
        <taxon>Eukaryota</taxon>
        <taxon>Metazoa</taxon>
        <taxon>Ecdysozoa</taxon>
        <taxon>Nematoda</taxon>
        <taxon>Chromadorea</taxon>
        <taxon>Rhabditida</taxon>
        <taxon>Rhabditina</taxon>
        <taxon>Rhabditomorpha</taxon>
        <taxon>Strongyloidea</taxon>
        <taxon>Trichostrongylidae</taxon>
        <taxon>Haemonchus</taxon>
    </lineage>
</organism>
<protein>
    <submittedName>
        <fullName evidence="3">Retrotransposon gag protein</fullName>
    </submittedName>
</protein>
<evidence type="ECO:0000313" key="2">
    <source>
        <dbReference type="Proteomes" id="UP000268014"/>
    </source>
</evidence>
<name>A0A0N4X4N8_HAEPC</name>
<dbReference type="WBParaSite" id="HPLM_0001933001-mRNA-1">
    <property type="protein sequence ID" value="HPLM_0001933001-mRNA-1"/>
    <property type="gene ID" value="HPLM_0001933001"/>
</dbReference>
<sequence>MSATGYIKCQMTEALSSLAGKLAELEETTLEITEKERKTGEFGDSENIAYYDKKLLQGIIHITCWTSKSKETWKQSEDHSNKIQKEDDRYQLIQDFTDHWETIEAENTIVNAQVLAEVPEYLRRKMESNTKEESQNRTEGLFPTQIEVQFPKLELPDFEGGMVKFPEPGIVQAGSSQ</sequence>
<evidence type="ECO:0000313" key="1">
    <source>
        <dbReference type="EMBL" id="VDO76503.1"/>
    </source>
</evidence>
<accession>A0A0N4X4N8</accession>
<dbReference type="EMBL" id="UZAF01021219">
    <property type="protein sequence ID" value="VDO76503.1"/>
    <property type="molecule type" value="Genomic_DNA"/>
</dbReference>
<evidence type="ECO:0000313" key="3">
    <source>
        <dbReference type="WBParaSite" id="HPLM_0001933001-mRNA-1"/>
    </source>
</evidence>
<reference evidence="1 2" key="2">
    <citation type="submission" date="2018-11" db="EMBL/GenBank/DDBJ databases">
        <authorList>
            <consortium name="Pathogen Informatics"/>
        </authorList>
    </citation>
    <scope>NUCLEOTIDE SEQUENCE [LARGE SCALE GENOMIC DNA]</scope>
    <source>
        <strain evidence="1 2">MHpl1</strain>
    </source>
</reference>